<dbReference type="AlphaFoldDB" id="A0A2T1FS59"/>
<accession>A0A2T1FS59</accession>
<name>A0A2T1FS59_9CYAN</name>
<organism evidence="1 2">
    <name type="scientific">Chamaesiphon polymorphus CCALA 037</name>
    <dbReference type="NCBI Taxonomy" id="2107692"/>
    <lineage>
        <taxon>Bacteria</taxon>
        <taxon>Bacillati</taxon>
        <taxon>Cyanobacteriota</taxon>
        <taxon>Cyanophyceae</taxon>
        <taxon>Gomontiellales</taxon>
        <taxon>Chamaesiphonaceae</taxon>
        <taxon>Chamaesiphon</taxon>
    </lineage>
</organism>
<sequence>MIDFELWSENFVMLNEHLLPFLRRLYRIMKATLKPYPERYNYTILSLKDFSHCNVKRYSANVLLCKEHTQQDITEIVKIITQQLKTFNSQVICLFLYLSTEDFGFKNWICQTQWISKTNPPSFSFLTLDGNYIDDEIIVNYKTNYEELKAIFR</sequence>
<keyword evidence="2" id="KW-1185">Reference proteome</keyword>
<reference evidence="1 2" key="1">
    <citation type="submission" date="2018-03" db="EMBL/GenBank/DDBJ databases">
        <title>The ancient ancestry and fast evolution of plastids.</title>
        <authorList>
            <person name="Moore K.R."/>
            <person name="Magnabosco C."/>
            <person name="Momper L."/>
            <person name="Gold D.A."/>
            <person name="Bosak T."/>
            <person name="Fournier G.P."/>
        </authorList>
    </citation>
    <scope>NUCLEOTIDE SEQUENCE [LARGE SCALE GENOMIC DNA]</scope>
    <source>
        <strain evidence="1 2">CCALA 037</strain>
    </source>
</reference>
<comment type="caution">
    <text evidence="1">The sequence shown here is derived from an EMBL/GenBank/DDBJ whole genome shotgun (WGS) entry which is preliminary data.</text>
</comment>
<dbReference type="Proteomes" id="UP000238937">
    <property type="component" value="Unassembled WGS sequence"/>
</dbReference>
<proteinExistence type="predicted"/>
<gene>
    <name evidence="1" type="ORF">C7B77_24120</name>
</gene>
<evidence type="ECO:0000313" key="2">
    <source>
        <dbReference type="Proteomes" id="UP000238937"/>
    </source>
</evidence>
<dbReference type="EMBL" id="PVWO01000451">
    <property type="protein sequence ID" value="PSB47834.1"/>
    <property type="molecule type" value="Genomic_DNA"/>
</dbReference>
<protein>
    <submittedName>
        <fullName evidence="1">Uncharacterized protein</fullName>
    </submittedName>
</protein>
<evidence type="ECO:0000313" key="1">
    <source>
        <dbReference type="EMBL" id="PSB47834.1"/>
    </source>
</evidence>